<feature type="transmembrane region" description="Helical" evidence="1">
    <location>
        <begin position="39"/>
        <end position="60"/>
    </location>
</feature>
<evidence type="ECO:0000256" key="1">
    <source>
        <dbReference type="SAM" id="Phobius"/>
    </source>
</evidence>
<sequence>MIGLIISLVGGSLAAASLIVKMKPDAKNLIDKLTPYQGIVGLVLLGWGLWSAINIVRGLLAGSFDVVSVVGVVVQLLVGFLLSFGLLSQFLFSKSEAAKEKGQALRLKLAGYQGVLGLVLIGLSVWGFIGIL</sequence>
<keyword evidence="1" id="KW-0812">Transmembrane</keyword>
<evidence type="ECO:0000313" key="2">
    <source>
        <dbReference type="EMBL" id="VAW42128.1"/>
    </source>
</evidence>
<dbReference type="EMBL" id="UOEW01000344">
    <property type="protein sequence ID" value="VAW42128.1"/>
    <property type="molecule type" value="Genomic_DNA"/>
</dbReference>
<dbReference type="AlphaFoldDB" id="A0A3B0VEU5"/>
<feature type="transmembrane region" description="Helical" evidence="1">
    <location>
        <begin position="112"/>
        <end position="131"/>
    </location>
</feature>
<gene>
    <name evidence="2" type="ORF">MNBD_GAMMA01-2269</name>
</gene>
<name>A0A3B0VEU5_9ZZZZ</name>
<proteinExistence type="predicted"/>
<protein>
    <submittedName>
        <fullName evidence="2">Uncharacterized protein</fullName>
    </submittedName>
</protein>
<accession>A0A3B0VEU5</accession>
<feature type="transmembrane region" description="Helical" evidence="1">
    <location>
        <begin position="67"/>
        <end position="92"/>
    </location>
</feature>
<organism evidence="2">
    <name type="scientific">hydrothermal vent metagenome</name>
    <dbReference type="NCBI Taxonomy" id="652676"/>
    <lineage>
        <taxon>unclassified sequences</taxon>
        <taxon>metagenomes</taxon>
        <taxon>ecological metagenomes</taxon>
    </lineage>
</organism>
<keyword evidence="1" id="KW-1133">Transmembrane helix</keyword>
<reference evidence="2" key="1">
    <citation type="submission" date="2018-06" db="EMBL/GenBank/DDBJ databases">
        <authorList>
            <person name="Zhirakovskaya E."/>
        </authorList>
    </citation>
    <scope>NUCLEOTIDE SEQUENCE</scope>
</reference>
<keyword evidence="1" id="KW-0472">Membrane</keyword>